<accession>A0A160VAE8</accession>
<reference evidence="1" key="1">
    <citation type="submission" date="2015-10" db="EMBL/GenBank/DDBJ databases">
        <authorList>
            <person name="Gilbert D.G."/>
        </authorList>
    </citation>
    <scope>NUCLEOTIDE SEQUENCE</scope>
</reference>
<sequence>MSARIIEQKGPATICVTSMTLMPSRGRDVTFGSVIMP</sequence>
<name>A0A160VAE8_9ZZZZ</name>
<protein>
    <submittedName>
        <fullName evidence="1">Uncharacterized protein</fullName>
    </submittedName>
</protein>
<gene>
    <name evidence="1" type="ORF">MGWOODY_Clf424</name>
</gene>
<evidence type="ECO:0000313" key="1">
    <source>
        <dbReference type="EMBL" id="CUV03146.1"/>
    </source>
</evidence>
<dbReference type="AlphaFoldDB" id="A0A160VAE8"/>
<proteinExistence type="predicted"/>
<organism evidence="1">
    <name type="scientific">hydrothermal vent metagenome</name>
    <dbReference type="NCBI Taxonomy" id="652676"/>
    <lineage>
        <taxon>unclassified sequences</taxon>
        <taxon>metagenomes</taxon>
        <taxon>ecological metagenomes</taxon>
    </lineage>
</organism>
<dbReference type="EMBL" id="FAXA01000357">
    <property type="protein sequence ID" value="CUV03146.1"/>
    <property type="molecule type" value="Genomic_DNA"/>
</dbReference>